<dbReference type="PIRSF" id="PIRSF005578">
    <property type="entry name" value="TlyA"/>
    <property type="match status" value="1"/>
</dbReference>
<dbReference type="PANTHER" id="PTHR32319:SF0">
    <property type="entry name" value="BACTERIAL HEMOLYSIN-LIKE PROTEIN"/>
    <property type="match status" value="1"/>
</dbReference>
<protein>
    <submittedName>
        <fullName evidence="5">TlyA family rRNA (Cytidine-2'-O)-methyltransferase</fullName>
    </submittedName>
</protein>
<dbReference type="Pfam" id="PF01728">
    <property type="entry name" value="FtsJ"/>
    <property type="match status" value="1"/>
</dbReference>
<evidence type="ECO:0000256" key="3">
    <source>
        <dbReference type="PROSITE-ProRule" id="PRU00182"/>
    </source>
</evidence>
<dbReference type="InterPro" id="IPR004538">
    <property type="entry name" value="Hemolysin_A/TlyA"/>
</dbReference>
<dbReference type="PANTHER" id="PTHR32319">
    <property type="entry name" value="BACTERIAL HEMOLYSIN-LIKE PROTEIN"/>
    <property type="match status" value="1"/>
</dbReference>
<proteinExistence type="inferred from homology"/>
<comment type="similarity">
    <text evidence="2">Belongs to the TlyA family.</text>
</comment>
<comment type="caution">
    <text evidence="5">The sequence shown here is derived from an EMBL/GenBank/DDBJ whole genome shotgun (WGS) entry which is preliminary data.</text>
</comment>
<dbReference type="InterPro" id="IPR036986">
    <property type="entry name" value="S4_RNA-bd_sf"/>
</dbReference>
<dbReference type="InterPro" id="IPR002877">
    <property type="entry name" value="RNA_MeTrfase_FtsJ_dom"/>
</dbReference>
<evidence type="ECO:0000256" key="2">
    <source>
        <dbReference type="ARBA" id="ARBA00029460"/>
    </source>
</evidence>
<dbReference type="InterPro" id="IPR047048">
    <property type="entry name" value="TlyA"/>
</dbReference>
<dbReference type="EMBL" id="BMIW01000003">
    <property type="protein sequence ID" value="GGF88416.1"/>
    <property type="molecule type" value="Genomic_DNA"/>
</dbReference>
<dbReference type="SUPFAM" id="SSF55174">
    <property type="entry name" value="Alpha-L RNA-binding motif"/>
    <property type="match status" value="1"/>
</dbReference>
<dbReference type="Pfam" id="PF01479">
    <property type="entry name" value="S4"/>
    <property type="match status" value="1"/>
</dbReference>
<keyword evidence="1 3" id="KW-0694">RNA-binding</keyword>
<evidence type="ECO:0000313" key="6">
    <source>
        <dbReference type="Proteomes" id="UP000608420"/>
    </source>
</evidence>
<dbReference type="SMART" id="SM00363">
    <property type="entry name" value="S4"/>
    <property type="match status" value="1"/>
</dbReference>
<dbReference type="InterPro" id="IPR029063">
    <property type="entry name" value="SAM-dependent_MTases_sf"/>
</dbReference>
<evidence type="ECO:0000313" key="5">
    <source>
        <dbReference type="EMBL" id="GGF88416.1"/>
    </source>
</evidence>
<evidence type="ECO:0000259" key="4">
    <source>
        <dbReference type="SMART" id="SM00363"/>
    </source>
</evidence>
<organism evidence="5 6">
    <name type="scientific">Paenibacillus aceti</name>
    <dbReference type="NCBI Taxonomy" id="1820010"/>
    <lineage>
        <taxon>Bacteria</taxon>
        <taxon>Bacillati</taxon>
        <taxon>Bacillota</taxon>
        <taxon>Bacilli</taxon>
        <taxon>Bacillales</taxon>
        <taxon>Paenibacillaceae</taxon>
        <taxon>Paenibacillus</taxon>
    </lineage>
</organism>
<keyword evidence="6" id="KW-1185">Reference proteome</keyword>
<reference evidence="6" key="1">
    <citation type="journal article" date="2019" name="Int. J. Syst. Evol. Microbiol.">
        <title>The Global Catalogue of Microorganisms (GCM) 10K type strain sequencing project: providing services to taxonomists for standard genome sequencing and annotation.</title>
        <authorList>
            <consortium name="The Broad Institute Genomics Platform"/>
            <consortium name="The Broad Institute Genome Sequencing Center for Infectious Disease"/>
            <person name="Wu L."/>
            <person name="Ma J."/>
        </authorList>
    </citation>
    <scope>NUCLEOTIDE SEQUENCE [LARGE SCALE GENOMIC DNA]</scope>
    <source>
        <strain evidence="6">CGMCC 1.15420</strain>
    </source>
</reference>
<dbReference type="InterPro" id="IPR002942">
    <property type="entry name" value="S4_RNA-bd"/>
</dbReference>
<dbReference type="Gene3D" id="3.10.290.10">
    <property type="entry name" value="RNA-binding S4 domain"/>
    <property type="match status" value="1"/>
</dbReference>
<accession>A0ABQ1VQK1</accession>
<dbReference type="SUPFAM" id="SSF53335">
    <property type="entry name" value="S-adenosyl-L-methionine-dependent methyltransferases"/>
    <property type="match status" value="1"/>
</dbReference>
<sequence length="280" mass="30741">MSVSKERIDVLLVEQGYFDSREKAKAAIMAGLVYSGTERLEKAGTKIPRDTALSVKGAVHPYVGRGGLKLEKALKWFQIDMKDRVMLDIGSSTGGFTDCALQNGASYVYAIDVGYNQLDWSLRNDARVNVKERTNFRYMTPEDLDGPAPDFASIDVSFISLKIILPPLLQLLQRPADIAALIKPQFEAGREKVGKSGVVRDPKVHIEVLEQVLEEALSLGFKLQGLTFSPITGGEGNVEFLAHFRLEEERAAEVDSAAISKLVRQVVEEAGAIFSVNPSK</sequence>
<evidence type="ECO:0000256" key="1">
    <source>
        <dbReference type="ARBA" id="ARBA00022884"/>
    </source>
</evidence>
<dbReference type="Gene3D" id="3.40.50.150">
    <property type="entry name" value="Vaccinia Virus protein VP39"/>
    <property type="match status" value="1"/>
</dbReference>
<gene>
    <name evidence="5" type="ORF">GCM10010913_07310</name>
</gene>
<name>A0ABQ1VQK1_9BACL</name>
<dbReference type="PROSITE" id="PS50889">
    <property type="entry name" value="S4"/>
    <property type="match status" value="1"/>
</dbReference>
<dbReference type="NCBIfam" id="TIGR00478">
    <property type="entry name" value="tly"/>
    <property type="match status" value="1"/>
</dbReference>
<dbReference type="RefSeq" id="WP_120462357.1">
    <property type="nucleotide sequence ID" value="NZ_BMIW01000003.1"/>
</dbReference>
<dbReference type="CDD" id="cd00165">
    <property type="entry name" value="S4"/>
    <property type="match status" value="1"/>
</dbReference>
<feature type="domain" description="RNA-binding S4" evidence="4">
    <location>
        <begin position="6"/>
        <end position="69"/>
    </location>
</feature>
<dbReference type="Proteomes" id="UP000608420">
    <property type="component" value="Unassembled WGS sequence"/>
</dbReference>